<accession>A0ABS7BUM1</accession>
<dbReference type="EMBL" id="JAHXZN010000016">
    <property type="protein sequence ID" value="MBW6533187.1"/>
    <property type="molecule type" value="Genomic_DNA"/>
</dbReference>
<gene>
    <name evidence="1" type="ORF">KZ820_20795</name>
</gene>
<evidence type="ECO:0000313" key="1">
    <source>
        <dbReference type="EMBL" id="MBW6533187.1"/>
    </source>
</evidence>
<protein>
    <submittedName>
        <fullName evidence="1">Replication protein</fullName>
    </submittedName>
</protein>
<dbReference type="Proteomes" id="UP000759103">
    <property type="component" value="Unassembled WGS sequence"/>
</dbReference>
<sequence length="320" mass="35243">MSKEPTAIGAVTADLFASIERQQNKRTPRDLALIERGLEIAARRPEGDEVTFMHSTLCAVGMPRSKVEGDTFSRINGNAAIELRAGKLWNGKAMVKQPLPYGPIPRLILAYVSAYAVRENTPEIPFGDSANDALRLLGIEKSGQGFRMFRTQLQALAACQMTIGFTSGDIASTFDGSPVEQFDAWLPGKEGQRSLWPSRLILGRRFFETLRDHAVPIDLEALSALRSSALAMDVYLFLVQRLYRIGAPLTLNWWLLKDQFGQEYVGADALADFKKKFRKALAQALSVYPGANVEVVRGGVTFRKSAPAVDPVTAKRLRAA</sequence>
<name>A0ABS7BUM1_9SPHN</name>
<evidence type="ECO:0000313" key="2">
    <source>
        <dbReference type="Proteomes" id="UP000759103"/>
    </source>
</evidence>
<proteinExistence type="predicted"/>
<dbReference type="Pfam" id="PF04796">
    <property type="entry name" value="RepA_C"/>
    <property type="match status" value="1"/>
</dbReference>
<reference evidence="1 2" key="1">
    <citation type="submission" date="2021-07" db="EMBL/GenBank/DDBJ databases">
        <title>Sphingomonas sp.</title>
        <authorList>
            <person name="Feng G."/>
            <person name="Li J."/>
            <person name="Pan M."/>
        </authorList>
    </citation>
    <scope>NUCLEOTIDE SEQUENCE [LARGE SCALE GENOMIC DNA]</scope>
    <source>
        <strain evidence="1 2">RRHST34</strain>
    </source>
</reference>
<comment type="caution">
    <text evidence="1">The sequence shown here is derived from an EMBL/GenBank/DDBJ whole genome shotgun (WGS) entry which is preliminary data.</text>
</comment>
<organism evidence="1 2">
    <name type="scientific">Sphingomonas citri</name>
    <dbReference type="NCBI Taxonomy" id="2862499"/>
    <lineage>
        <taxon>Bacteria</taxon>
        <taxon>Pseudomonadati</taxon>
        <taxon>Pseudomonadota</taxon>
        <taxon>Alphaproteobacteria</taxon>
        <taxon>Sphingomonadales</taxon>
        <taxon>Sphingomonadaceae</taxon>
        <taxon>Sphingomonas</taxon>
    </lineage>
</organism>
<dbReference type="RefSeq" id="WP_219750712.1">
    <property type="nucleotide sequence ID" value="NZ_JAHXZN010000016.1"/>
</dbReference>
<dbReference type="InterPro" id="IPR006881">
    <property type="entry name" value="RepA_C"/>
</dbReference>
<keyword evidence="2" id="KW-1185">Reference proteome</keyword>